<keyword evidence="4 7" id="KW-0812">Transmembrane</keyword>
<feature type="transmembrane region" description="Helical" evidence="7">
    <location>
        <begin position="282"/>
        <end position="300"/>
    </location>
</feature>
<dbReference type="Pfam" id="PF01757">
    <property type="entry name" value="Acyl_transf_3"/>
    <property type="match status" value="1"/>
</dbReference>
<name>A0A1F7YZK6_9BACT</name>
<keyword evidence="5 7" id="KW-1133">Transmembrane helix</keyword>
<protein>
    <recommendedName>
        <fullName evidence="8">Acyltransferase 3 domain-containing protein</fullName>
    </recommendedName>
</protein>
<evidence type="ECO:0000259" key="8">
    <source>
        <dbReference type="Pfam" id="PF01757"/>
    </source>
</evidence>
<feature type="transmembrane region" description="Helical" evidence="7">
    <location>
        <begin position="143"/>
        <end position="160"/>
    </location>
</feature>
<dbReference type="PANTHER" id="PTHR40074:SF2">
    <property type="entry name" value="O-ACETYLTRANSFERASE WECH"/>
    <property type="match status" value="1"/>
</dbReference>
<evidence type="ECO:0000256" key="1">
    <source>
        <dbReference type="ARBA" id="ARBA00004651"/>
    </source>
</evidence>
<feature type="transmembrane region" description="Helical" evidence="7">
    <location>
        <begin position="306"/>
        <end position="328"/>
    </location>
</feature>
<comment type="similarity">
    <text evidence="2">Belongs to the acyltransferase 3 family.</text>
</comment>
<reference evidence="9 10" key="1">
    <citation type="journal article" date="2016" name="Nat. Commun.">
        <title>Thousands of microbial genomes shed light on interconnected biogeochemical processes in an aquifer system.</title>
        <authorList>
            <person name="Anantharaman K."/>
            <person name="Brown C.T."/>
            <person name="Hug L.A."/>
            <person name="Sharon I."/>
            <person name="Castelle C.J."/>
            <person name="Probst A.J."/>
            <person name="Thomas B.C."/>
            <person name="Singh A."/>
            <person name="Wilkins M.J."/>
            <person name="Karaoz U."/>
            <person name="Brodie E.L."/>
            <person name="Williams K.H."/>
            <person name="Hubbard S.S."/>
            <person name="Banfield J.F."/>
        </authorList>
    </citation>
    <scope>NUCLEOTIDE SEQUENCE [LARGE SCALE GENOMIC DNA]</scope>
</reference>
<evidence type="ECO:0000256" key="2">
    <source>
        <dbReference type="ARBA" id="ARBA00007400"/>
    </source>
</evidence>
<sequence>MEFWQSLLLLSIVLIVPKLRRAFLFPEKISATRTKIAERLTFFDFAKGLAITAVIVIHSIYLFKEKFPDYPPYWIDSLNNMFRFAIGFFFISSGALLNSGLSKKKILRIFIPYVVVATVVGIFQQKPLDLIIGGVFRGDLLPPYYFIPVLFQFYLLYPLLEKFRNKRYFLPVSLIISYITYAIPGLTYIGGVHTFGPFLFLFAFGIANSQQLKANKPFNNISSWALIIPIYIGLQFMFPAHYYNSRFFYAPALFVVLHYLWYKFKALEKVKALQTLGQLSLWVYLIHFSAESFFVNLIPYGFDYSVFIYILLTTVLTTVVSGVGAKIITINRYGPRSV</sequence>
<organism evidence="9 10">
    <name type="scientific">Candidatus Woesebacteria bacterium RIFCSPHIGHO2_01_FULL_44_21</name>
    <dbReference type="NCBI Taxonomy" id="1802503"/>
    <lineage>
        <taxon>Bacteria</taxon>
        <taxon>Candidatus Woeseibacteriota</taxon>
    </lineage>
</organism>
<comment type="subcellular location">
    <subcellularLocation>
        <location evidence="1">Cell membrane</location>
        <topology evidence="1">Multi-pass membrane protein</topology>
    </subcellularLocation>
</comment>
<gene>
    <name evidence="9" type="ORF">A2803_01530</name>
</gene>
<evidence type="ECO:0000256" key="7">
    <source>
        <dbReference type="SAM" id="Phobius"/>
    </source>
</evidence>
<dbReference type="GO" id="GO:0016413">
    <property type="term" value="F:O-acetyltransferase activity"/>
    <property type="evidence" value="ECO:0007669"/>
    <property type="project" value="TreeGrafter"/>
</dbReference>
<feature type="transmembrane region" description="Helical" evidence="7">
    <location>
        <begin position="81"/>
        <end position="99"/>
    </location>
</feature>
<feature type="transmembrane region" description="Helical" evidence="7">
    <location>
        <begin position="189"/>
        <end position="209"/>
    </location>
</feature>
<keyword evidence="3" id="KW-1003">Cell membrane</keyword>
<proteinExistence type="inferred from homology"/>
<dbReference type="Proteomes" id="UP000178870">
    <property type="component" value="Unassembled WGS sequence"/>
</dbReference>
<feature type="transmembrane region" description="Helical" evidence="7">
    <location>
        <begin position="246"/>
        <end position="262"/>
    </location>
</feature>
<dbReference type="GO" id="GO:0005886">
    <property type="term" value="C:plasma membrane"/>
    <property type="evidence" value="ECO:0007669"/>
    <property type="project" value="UniProtKB-SubCell"/>
</dbReference>
<feature type="transmembrane region" description="Helical" evidence="7">
    <location>
        <begin position="167"/>
        <end position="183"/>
    </location>
</feature>
<feature type="transmembrane region" description="Helical" evidence="7">
    <location>
        <begin position="106"/>
        <end position="123"/>
    </location>
</feature>
<dbReference type="EMBL" id="MGGP01000013">
    <property type="protein sequence ID" value="OGM32717.1"/>
    <property type="molecule type" value="Genomic_DNA"/>
</dbReference>
<evidence type="ECO:0000256" key="6">
    <source>
        <dbReference type="ARBA" id="ARBA00023136"/>
    </source>
</evidence>
<accession>A0A1F7YZK6</accession>
<evidence type="ECO:0000256" key="3">
    <source>
        <dbReference type="ARBA" id="ARBA00022475"/>
    </source>
</evidence>
<dbReference type="GO" id="GO:0009246">
    <property type="term" value="P:enterobacterial common antigen biosynthetic process"/>
    <property type="evidence" value="ECO:0007669"/>
    <property type="project" value="TreeGrafter"/>
</dbReference>
<dbReference type="PANTHER" id="PTHR40074">
    <property type="entry name" value="O-ACETYLTRANSFERASE WECH"/>
    <property type="match status" value="1"/>
</dbReference>
<dbReference type="InterPro" id="IPR002656">
    <property type="entry name" value="Acyl_transf_3_dom"/>
</dbReference>
<feature type="transmembrane region" description="Helical" evidence="7">
    <location>
        <begin position="221"/>
        <end position="240"/>
    </location>
</feature>
<dbReference type="AlphaFoldDB" id="A0A1F7YZK6"/>
<comment type="caution">
    <text evidence="9">The sequence shown here is derived from an EMBL/GenBank/DDBJ whole genome shotgun (WGS) entry which is preliminary data.</text>
</comment>
<evidence type="ECO:0000313" key="10">
    <source>
        <dbReference type="Proteomes" id="UP000178870"/>
    </source>
</evidence>
<feature type="transmembrane region" description="Helical" evidence="7">
    <location>
        <begin position="45"/>
        <end position="61"/>
    </location>
</feature>
<evidence type="ECO:0000256" key="5">
    <source>
        <dbReference type="ARBA" id="ARBA00022989"/>
    </source>
</evidence>
<feature type="domain" description="Acyltransferase 3" evidence="8">
    <location>
        <begin position="42"/>
        <end position="322"/>
    </location>
</feature>
<evidence type="ECO:0000313" key="9">
    <source>
        <dbReference type="EMBL" id="OGM32717.1"/>
    </source>
</evidence>
<evidence type="ECO:0000256" key="4">
    <source>
        <dbReference type="ARBA" id="ARBA00022692"/>
    </source>
</evidence>
<keyword evidence="6 7" id="KW-0472">Membrane</keyword>